<keyword evidence="3" id="KW-1185">Reference proteome</keyword>
<dbReference type="KEGG" id="ssl:SS1G_13007"/>
<protein>
    <submittedName>
        <fullName evidence="2">Uncharacterized protein</fullName>
    </submittedName>
</protein>
<feature type="compositionally biased region" description="Basic residues" evidence="1">
    <location>
        <begin position="38"/>
        <end position="52"/>
    </location>
</feature>
<dbReference type="GeneID" id="5481944"/>
<dbReference type="RefSeq" id="XP_001585915.1">
    <property type="nucleotide sequence ID" value="XM_001585865.1"/>
</dbReference>
<gene>
    <name evidence="2" type="ORF">SS1G_13007</name>
</gene>
<name>A7F5X9_SCLS1</name>
<proteinExistence type="predicted"/>
<dbReference type="AlphaFoldDB" id="A7F5X9"/>
<sequence>MRLYPYNRVRELFSEAVSEMYGLSLHGGGSRETMQHCSPRRQAGKHTRTINV</sequence>
<dbReference type="HOGENOM" id="CLU_3088705_0_0_1"/>
<reference evidence="3" key="1">
    <citation type="journal article" date="2011" name="PLoS Genet.">
        <title>Genomic analysis of the necrotrophic fungal pathogens Sclerotinia sclerotiorum and Botrytis cinerea.</title>
        <authorList>
            <person name="Amselem J."/>
            <person name="Cuomo C.A."/>
            <person name="van Kan J.A."/>
            <person name="Viaud M."/>
            <person name="Benito E.P."/>
            <person name="Couloux A."/>
            <person name="Coutinho P.M."/>
            <person name="de Vries R.P."/>
            <person name="Dyer P.S."/>
            <person name="Fillinger S."/>
            <person name="Fournier E."/>
            <person name="Gout L."/>
            <person name="Hahn M."/>
            <person name="Kohn L."/>
            <person name="Lapalu N."/>
            <person name="Plummer K.M."/>
            <person name="Pradier J.M."/>
            <person name="Quevillon E."/>
            <person name="Sharon A."/>
            <person name="Simon A."/>
            <person name="ten Have A."/>
            <person name="Tudzynski B."/>
            <person name="Tudzynski P."/>
            <person name="Wincker P."/>
            <person name="Andrew M."/>
            <person name="Anthouard V."/>
            <person name="Beever R.E."/>
            <person name="Beffa R."/>
            <person name="Benoit I."/>
            <person name="Bouzid O."/>
            <person name="Brault B."/>
            <person name="Chen Z."/>
            <person name="Choquer M."/>
            <person name="Collemare J."/>
            <person name="Cotton P."/>
            <person name="Danchin E.G."/>
            <person name="Da Silva C."/>
            <person name="Gautier A."/>
            <person name="Giraud C."/>
            <person name="Giraud T."/>
            <person name="Gonzalez C."/>
            <person name="Grossetete S."/>
            <person name="Guldener U."/>
            <person name="Henrissat B."/>
            <person name="Howlett B.J."/>
            <person name="Kodira C."/>
            <person name="Kretschmer M."/>
            <person name="Lappartient A."/>
            <person name="Leroch M."/>
            <person name="Levis C."/>
            <person name="Mauceli E."/>
            <person name="Neuveglise C."/>
            <person name="Oeser B."/>
            <person name="Pearson M."/>
            <person name="Poulain J."/>
            <person name="Poussereau N."/>
            <person name="Quesneville H."/>
            <person name="Rascle C."/>
            <person name="Schumacher J."/>
            <person name="Segurens B."/>
            <person name="Sexton A."/>
            <person name="Silva E."/>
            <person name="Sirven C."/>
            <person name="Soanes D.M."/>
            <person name="Talbot N.J."/>
            <person name="Templeton M."/>
            <person name="Yandava C."/>
            <person name="Yarden O."/>
            <person name="Zeng Q."/>
            <person name="Rollins J.A."/>
            <person name="Lebrun M.H."/>
            <person name="Dickman M."/>
        </authorList>
    </citation>
    <scope>NUCLEOTIDE SEQUENCE [LARGE SCALE GENOMIC DNA]</scope>
    <source>
        <strain evidence="3">ATCC 18683 / 1980 / Ss-1</strain>
    </source>
</reference>
<dbReference type="Proteomes" id="UP000001312">
    <property type="component" value="Unassembled WGS sequence"/>
</dbReference>
<evidence type="ECO:0000313" key="3">
    <source>
        <dbReference type="Proteomes" id="UP000001312"/>
    </source>
</evidence>
<feature type="region of interest" description="Disordered" evidence="1">
    <location>
        <begin position="27"/>
        <end position="52"/>
    </location>
</feature>
<dbReference type="EMBL" id="CH476643">
    <property type="protein sequence ID" value="EDN98150.1"/>
    <property type="molecule type" value="Genomic_DNA"/>
</dbReference>
<dbReference type="InParanoid" id="A7F5X9"/>
<evidence type="ECO:0000256" key="1">
    <source>
        <dbReference type="SAM" id="MobiDB-lite"/>
    </source>
</evidence>
<evidence type="ECO:0000313" key="2">
    <source>
        <dbReference type="EMBL" id="EDN98150.1"/>
    </source>
</evidence>
<accession>A7F5X9</accession>
<organism evidence="2 3">
    <name type="scientific">Sclerotinia sclerotiorum (strain ATCC 18683 / 1980 / Ss-1)</name>
    <name type="common">White mold</name>
    <name type="synonym">Whetzelinia sclerotiorum</name>
    <dbReference type="NCBI Taxonomy" id="665079"/>
    <lineage>
        <taxon>Eukaryota</taxon>
        <taxon>Fungi</taxon>
        <taxon>Dikarya</taxon>
        <taxon>Ascomycota</taxon>
        <taxon>Pezizomycotina</taxon>
        <taxon>Leotiomycetes</taxon>
        <taxon>Helotiales</taxon>
        <taxon>Sclerotiniaceae</taxon>
        <taxon>Sclerotinia</taxon>
    </lineage>
</organism>